<dbReference type="Proteomes" id="UP001370348">
    <property type="component" value="Chromosome"/>
</dbReference>
<proteinExistence type="predicted"/>
<accession>A0ABZ2LWS8</accession>
<feature type="chain" id="PRO_5047117794" description="FG-GAP repeat protein" evidence="1">
    <location>
        <begin position="18"/>
        <end position="436"/>
    </location>
</feature>
<sequence>MRLLVLALVLFAGEARAASALQGVAAELSKGLTAIPPATVVIASSPVTDVAGTVPARTDELSVRIAGVVAGKLGGTTRAHDRAAALAGARAVAGRGGALLYLSVEIARGELRVTADLYPVMSNGWDRIRIPAPPPRAHVFASVPIDAEVRAFLPSIALEQASVHKARHEEGDVLAAACGDVNGDGGMELVLVSRARVAMGTLRGARFVVSKAVPWTALARRVPVPLREPLAGAAFVRSSAAKLLVGTSEREAVALDAGLGVRATLAGIPIPLGELDSCAAINPEASAFEGDVTGCGASSKERPVRATPPAARFDAVAAGEITARDGVPHVMVAAREPGGKLRLRLDAGEIRTVETVGAQLAVGDLDLDGGAEIATSSDGPDDALQVLSWAGDGSEPVVRKKIPAPGGVRALAICPPEVRGVPALVAVVGPEVWVVR</sequence>
<keyword evidence="3" id="KW-1185">Reference proteome</keyword>
<reference evidence="2 3" key="1">
    <citation type="submission" date="2021-12" db="EMBL/GenBank/DDBJ databases">
        <title>Discovery of the Pendulisporaceae a myxobacterial family with distinct sporulation behavior and unique specialized metabolism.</title>
        <authorList>
            <person name="Garcia R."/>
            <person name="Popoff A."/>
            <person name="Bader C.D."/>
            <person name="Loehr J."/>
            <person name="Walesch S."/>
            <person name="Walt C."/>
            <person name="Boldt J."/>
            <person name="Bunk B."/>
            <person name="Haeckl F.J.F.P.J."/>
            <person name="Gunesch A.P."/>
            <person name="Birkelbach J."/>
            <person name="Nuebel U."/>
            <person name="Pietschmann T."/>
            <person name="Bach T."/>
            <person name="Mueller R."/>
        </authorList>
    </citation>
    <scope>NUCLEOTIDE SEQUENCE [LARGE SCALE GENOMIC DNA]</scope>
    <source>
        <strain evidence="2 3">MSr11954</strain>
    </source>
</reference>
<evidence type="ECO:0008006" key="4">
    <source>
        <dbReference type="Google" id="ProtNLM"/>
    </source>
</evidence>
<organism evidence="2 3">
    <name type="scientific">Pendulispora albinea</name>
    <dbReference type="NCBI Taxonomy" id="2741071"/>
    <lineage>
        <taxon>Bacteria</taxon>
        <taxon>Pseudomonadati</taxon>
        <taxon>Myxococcota</taxon>
        <taxon>Myxococcia</taxon>
        <taxon>Myxococcales</taxon>
        <taxon>Sorangiineae</taxon>
        <taxon>Pendulisporaceae</taxon>
        <taxon>Pendulispora</taxon>
    </lineage>
</organism>
<feature type="signal peptide" evidence="1">
    <location>
        <begin position="1"/>
        <end position="17"/>
    </location>
</feature>
<dbReference type="EMBL" id="CP089984">
    <property type="protein sequence ID" value="WXB14069.1"/>
    <property type="molecule type" value="Genomic_DNA"/>
</dbReference>
<gene>
    <name evidence="2" type="ORF">LZC94_40350</name>
</gene>
<keyword evidence="1" id="KW-0732">Signal</keyword>
<evidence type="ECO:0000313" key="2">
    <source>
        <dbReference type="EMBL" id="WXB14069.1"/>
    </source>
</evidence>
<dbReference type="RefSeq" id="WP_394823687.1">
    <property type="nucleotide sequence ID" value="NZ_CP089984.1"/>
</dbReference>
<evidence type="ECO:0000313" key="3">
    <source>
        <dbReference type="Proteomes" id="UP001370348"/>
    </source>
</evidence>
<evidence type="ECO:0000256" key="1">
    <source>
        <dbReference type="SAM" id="SignalP"/>
    </source>
</evidence>
<protein>
    <recommendedName>
        <fullName evidence="4">FG-GAP repeat protein</fullName>
    </recommendedName>
</protein>
<name>A0ABZ2LWS8_9BACT</name>